<dbReference type="Pfam" id="PF02615">
    <property type="entry name" value="Ldh_2"/>
    <property type="match status" value="1"/>
</dbReference>
<evidence type="ECO:0000313" key="3">
    <source>
        <dbReference type="EMBL" id="MCP8937706.1"/>
    </source>
</evidence>
<dbReference type="InterPro" id="IPR043143">
    <property type="entry name" value="Mal/L-sulf/L-lact_DH-like_NADP"/>
</dbReference>
<evidence type="ECO:0000313" key="4">
    <source>
        <dbReference type="Proteomes" id="UP001205890"/>
    </source>
</evidence>
<evidence type="ECO:0000256" key="1">
    <source>
        <dbReference type="ARBA" id="ARBA00006056"/>
    </source>
</evidence>
<dbReference type="PANTHER" id="PTHR11091">
    <property type="entry name" value="OXIDOREDUCTASE-RELATED"/>
    <property type="match status" value="1"/>
</dbReference>
<keyword evidence="4" id="KW-1185">Reference proteome</keyword>
<organism evidence="3 4">
    <name type="scientific">Alsobacter ponti</name>
    <dbReference type="NCBI Taxonomy" id="2962936"/>
    <lineage>
        <taxon>Bacteria</taxon>
        <taxon>Pseudomonadati</taxon>
        <taxon>Pseudomonadota</taxon>
        <taxon>Alphaproteobacteria</taxon>
        <taxon>Hyphomicrobiales</taxon>
        <taxon>Alsobacteraceae</taxon>
        <taxon>Alsobacter</taxon>
    </lineage>
</organism>
<proteinExistence type="inferred from homology"/>
<dbReference type="InterPro" id="IPR003767">
    <property type="entry name" value="Malate/L-lactate_DH-like"/>
</dbReference>
<dbReference type="EMBL" id="JANCLU010000003">
    <property type="protein sequence ID" value="MCP8937706.1"/>
    <property type="molecule type" value="Genomic_DNA"/>
</dbReference>
<dbReference type="PANTHER" id="PTHR11091:SF0">
    <property type="entry name" value="MALATE DEHYDROGENASE"/>
    <property type="match status" value="1"/>
</dbReference>
<dbReference type="InterPro" id="IPR036111">
    <property type="entry name" value="Mal/L-sulfo/L-lacto_DH-like_sf"/>
</dbReference>
<dbReference type="RefSeq" id="WP_254738938.1">
    <property type="nucleotide sequence ID" value="NZ_JANCLU010000003.1"/>
</dbReference>
<accession>A0ABT1L9D4</accession>
<dbReference type="SUPFAM" id="SSF89733">
    <property type="entry name" value="L-sulfolactate dehydrogenase-like"/>
    <property type="match status" value="1"/>
</dbReference>
<gene>
    <name evidence="3" type="ORF">NK718_04205</name>
</gene>
<reference evidence="3 4" key="1">
    <citation type="submission" date="2022-07" db="EMBL/GenBank/DDBJ databases">
        <authorList>
            <person name="Li W.-J."/>
            <person name="Deng Q.-Q."/>
        </authorList>
    </citation>
    <scope>NUCLEOTIDE SEQUENCE [LARGE SCALE GENOMIC DNA]</scope>
    <source>
        <strain evidence="3 4">SYSU M60028</strain>
    </source>
</reference>
<name>A0ABT1L9D4_9HYPH</name>
<comment type="caution">
    <text evidence="3">The sequence shown here is derived from an EMBL/GenBank/DDBJ whole genome shotgun (WGS) entry which is preliminary data.</text>
</comment>
<dbReference type="Proteomes" id="UP001205890">
    <property type="component" value="Unassembled WGS sequence"/>
</dbReference>
<protein>
    <submittedName>
        <fullName evidence="3">Ldh family oxidoreductase</fullName>
    </submittedName>
</protein>
<dbReference type="Gene3D" id="1.10.1530.10">
    <property type="match status" value="1"/>
</dbReference>
<evidence type="ECO:0000256" key="2">
    <source>
        <dbReference type="ARBA" id="ARBA00023002"/>
    </source>
</evidence>
<sequence>MTRYALDRVESWVAGIFARGGANEAAARATARALVGAEADGLKGHGLTRVPTYLAMLAAGKIDGKAAPRASRPRPGVLAIDAADGFAYPALDLAITELPEMARAQGIAAAAIARSNHCGAAGHHVERLADAGLVALLFANTPAAIAPWGGGQAVFGTNPIAFATPLPGRAPVVVDLALSKVARGALVNAKAKGEPIPEGWALGPDGAPTTDPDVGLKGTMIPLGDAKGAALAFMVEVLAAALVGAHFAAEASSFLDDKGGPPRTGQLLIALDPAGFGHAGFGERIATLAAMIEGQKGARLSGVRRLALRDAARRDGLEVPASLIAAHGEP</sequence>
<comment type="similarity">
    <text evidence="1">Belongs to the LDH2/MDH2 oxidoreductase family.</text>
</comment>
<keyword evidence="2" id="KW-0560">Oxidoreductase</keyword>
<dbReference type="Gene3D" id="3.30.1370.60">
    <property type="entry name" value="Hypothetical oxidoreductase yiak, domain 2"/>
    <property type="match status" value="1"/>
</dbReference>
<dbReference type="InterPro" id="IPR043144">
    <property type="entry name" value="Mal/L-sulf/L-lact_DH-like_ah"/>
</dbReference>